<evidence type="ECO:0000256" key="4">
    <source>
        <dbReference type="ARBA" id="ARBA00022679"/>
    </source>
</evidence>
<keyword evidence="4" id="KW-0808">Transferase</keyword>
<feature type="transmembrane region" description="Helical" evidence="8">
    <location>
        <begin position="212"/>
        <end position="229"/>
    </location>
</feature>
<feature type="transmembrane region" description="Helical" evidence="8">
    <location>
        <begin position="47"/>
        <end position="67"/>
    </location>
</feature>
<feature type="transmembrane region" description="Helical" evidence="8">
    <location>
        <begin position="469"/>
        <end position="485"/>
    </location>
</feature>
<evidence type="ECO:0000256" key="3">
    <source>
        <dbReference type="ARBA" id="ARBA00022676"/>
    </source>
</evidence>
<feature type="transmembrane region" description="Helical" evidence="8">
    <location>
        <begin position="9"/>
        <end position="27"/>
    </location>
</feature>
<evidence type="ECO:0000256" key="7">
    <source>
        <dbReference type="ARBA" id="ARBA00023136"/>
    </source>
</evidence>
<sequence length="532" mass="61352">MFKVIHQTLYLIMALCIGLFIASSFFLRAQYNYAMYGDNPILEAQQWGIFIPLIIVLLVSSIVLYRICLTLNRFRPKVVIPVVLFCSFIVQVVMIFLFPRVPTDDSQTVLSLAMNMLYDQDYSSFETGGYLHMFPFNFSIVLYLKTLLYLFPDNYLVIKLFNIFFSLVTTYMIYLIYKQLNRRSTARDYGILIFAATYLPSLFMNNLIYNDVIATAFFTSSLYCLIRFMNKTSWSMIIMTAVLLAIGNYFRSVGAVILIAAILYILLNWRNIGVKKVIASIGNLAILFNVPSWTQNAVLQSTHTVEGSVNENSAPIYMWLNMGINLERFGFWDNMESYRIYQREANYNQATSIALFKQEIERKLSEASLGELAEMYYKKVIWTWTEGTYQMDRYGIGNESGMDMGRGRGGGAGIAGSYSYTNPLTELFAGDSPYRVGVLWIVYVMNFLMYCFILIRVVGAIRAKRYDEVSLILVILGFIGFYILWEIKSRYIYPVYPLLIVLSYMGFKDTYDYVVRGEIDWKPNSQTFLGKG</sequence>
<evidence type="ECO:0000256" key="2">
    <source>
        <dbReference type="ARBA" id="ARBA00022475"/>
    </source>
</evidence>
<gene>
    <name evidence="10" type="ORF">J2W91_004453</name>
</gene>
<feature type="transmembrane region" description="Helical" evidence="8">
    <location>
        <begin position="156"/>
        <end position="177"/>
    </location>
</feature>
<feature type="transmembrane region" description="Helical" evidence="8">
    <location>
        <begin position="189"/>
        <end position="206"/>
    </location>
</feature>
<dbReference type="InterPro" id="IPR038731">
    <property type="entry name" value="RgtA/B/C-like"/>
</dbReference>
<evidence type="ECO:0000313" key="10">
    <source>
        <dbReference type="EMBL" id="MDR6725948.1"/>
    </source>
</evidence>
<feature type="transmembrane region" description="Helical" evidence="8">
    <location>
        <begin position="437"/>
        <end position="457"/>
    </location>
</feature>
<feature type="domain" description="Glycosyltransferase RgtA/B/C/D-like" evidence="9">
    <location>
        <begin position="144"/>
        <end position="289"/>
    </location>
</feature>
<dbReference type="InterPro" id="IPR050297">
    <property type="entry name" value="LipidA_mod_glycosyltrf_83"/>
</dbReference>
<keyword evidence="7 8" id="KW-0472">Membrane</keyword>
<evidence type="ECO:0000256" key="6">
    <source>
        <dbReference type="ARBA" id="ARBA00022989"/>
    </source>
</evidence>
<dbReference type="GO" id="GO:0016763">
    <property type="term" value="F:pentosyltransferase activity"/>
    <property type="evidence" value="ECO:0007669"/>
    <property type="project" value="TreeGrafter"/>
</dbReference>
<feature type="transmembrane region" description="Helical" evidence="8">
    <location>
        <begin position="491"/>
        <end position="507"/>
    </location>
</feature>
<proteinExistence type="predicted"/>
<feature type="transmembrane region" description="Helical" evidence="8">
    <location>
        <begin position="79"/>
        <end position="98"/>
    </location>
</feature>
<dbReference type="EMBL" id="JAVDTR010000014">
    <property type="protein sequence ID" value="MDR6725948.1"/>
    <property type="molecule type" value="Genomic_DNA"/>
</dbReference>
<comment type="caution">
    <text evidence="10">The sequence shown here is derived from an EMBL/GenBank/DDBJ whole genome shotgun (WGS) entry which is preliminary data.</text>
</comment>
<organism evidence="10 11">
    <name type="scientific">Paenibacillus amylolyticus</name>
    <dbReference type="NCBI Taxonomy" id="1451"/>
    <lineage>
        <taxon>Bacteria</taxon>
        <taxon>Bacillati</taxon>
        <taxon>Bacillota</taxon>
        <taxon>Bacilli</taxon>
        <taxon>Bacillales</taxon>
        <taxon>Paenibacillaceae</taxon>
        <taxon>Paenibacillus</taxon>
    </lineage>
</organism>
<keyword evidence="3" id="KW-0328">Glycosyltransferase</keyword>
<dbReference type="PANTHER" id="PTHR33908:SF11">
    <property type="entry name" value="MEMBRANE PROTEIN"/>
    <property type="match status" value="1"/>
</dbReference>
<evidence type="ECO:0000256" key="8">
    <source>
        <dbReference type="SAM" id="Phobius"/>
    </source>
</evidence>
<evidence type="ECO:0000313" key="11">
    <source>
        <dbReference type="Proteomes" id="UP001254832"/>
    </source>
</evidence>
<dbReference type="Proteomes" id="UP001254832">
    <property type="component" value="Unassembled WGS sequence"/>
</dbReference>
<dbReference type="AlphaFoldDB" id="A0AAP5H418"/>
<feature type="transmembrane region" description="Helical" evidence="8">
    <location>
        <begin position="241"/>
        <end position="267"/>
    </location>
</feature>
<dbReference type="PANTHER" id="PTHR33908">
    <property type="entry name" value="MANNOSYLTRANSFERASE YKCB-RELATED"/>
    <property type="match status" value="1"/>
</dbReference>
<dbReference type="GO" id="GO:0005886">
    <property type="term" value="C:plasma membrane"/>
    <property type="evidence" value="ECO:0007669"/>
    <property type="project" value="UniProtKB-SubCell"/>
</dbReference>
<keyword evidence="6 8" id="KW-1133">Transmembrane helix</keyword>
<dbReference type="GO" id="GO:0009103">
    <property type="term" value="P:lipopolysaccharide biosynthetic process"/>
    <property type="evidence" value="ECO:0007669"/>
    <property type="project" value="UniProtKB-ARBA"/>
</dbReference>
<dbReference type="Pfam" id="PF13231">
    <property type="entry name" value="PMT_2"/>
    <property type="match status" value="1"/>
</dbReference>
<keyword evidence="5 8" id="KW-0812">Transmembrane</keyword>
<accession>A0AAP5H418</accession>
<evidence type="ECO:0000259" key="9">
    <source>
        <dbReference type="Pfam" id="PF13231"/>
    </source>
</evidence>
<keyword evidence="2" id="KW-1003">Cell membrane</keyword>
<reference evidence="10" key="1">
    <citation type="submission" date="2023-07" db="EMBL/GenBank/DDBJ databases">
        <title>Sorghum-associated microbial communities from plants grown in Nebraska, USA.</title>
        <authorList>
            <person name="Schachtman D."/>
        </authorList>
    </citation>
    <scope>NUCLEOTIDE SEQUENCE</scope>
    <source>
        <strain evidence="10">BE80</strain>
    </source>
</reference>
<protein>
    <recommendedName>
        <fullName evidence="9">Glycosyltransferase RgtA/B/C/D-like domain-containing protein</fullName>
    </recommendedName>
</protein>
<dbReference type="RefSeq" id="WP_310143626.1">
    <property type="nucleotide sequence ID" value="NZ_JAVDTR010000014.1"/>
</dbReference>
<name>A0AAP5H418_PAEAM</name>
<evidence type="ECO:0000256" key="5">
    <source>
        <dbReference type="ARBA" id="ARBA00022692"/>
    </source>
</evidence>
<evidence type="ECO:0000256" key="1">
    <source>
        <dbReference type="ARBA" id="ARBA00004651"/>
    </source>
</evidence>
<comment type="subcellular location">
    <subcellularLocation>
        <location evidence="1">Cell membrane</location>
        <topology evidence="1">Multi-pass membrane protein</topology>
    </subcellularLocation>
</comment>